<dbReference type="Pfam" id="PF13855">
    <property type="entry name" value="LRR_8"/>
    <property type="match status" value="1"/>
</dbReference>
<dbReference type="PANTHER" id="PTHR15454:SF56">
    <property type="entry name" value="PROTEIN PHOSPHATASE 1 REGULATORY SUBUNIT 7-RELATED"/>
    <property type="match status" value="1"/>
</dbReference>
<dbReference type="PROSITE" id="PS51450">
    <property type="entry name" value="LRR"/>
    <property type="match status" value="2"/>
</dbReference>
<accession>A0A8B8IHQ6</accession>
<evidence type="ECO:0000256" key="1">
    <source>
        <dbReference type="ARBA" id="ARBA00022614"/>
    </source>
</evidence>
<keyword evidence="4" id="KW-0472">Membrane</keyword>
<feature type="signal peptide" evidence="5">
    <location>
        <begin position="1"/>
        <end position="22"/>
    </location>
</feature>
<dbReference type="RefSeq" id="XP_026496619.2">
    <property type="nucleotide sequence ID" value="XM_026640834.2"/>
</dbReference>
<dbReference type="InterPro" id="IPR001611">
    <property type="entry name" value="Leu-rich_rpt"/>
</dbReference>
<proteinExistence type="predicted"/>
<dbReference type="InterPro" id="IPR032675">
    <property type="entry name" value="LRR_dom_sf"/>
</dbReference>
<keyword evidence="4" id="KW-0812">Transmembrane</keyword>
<feature type="compositionally biased region" description="Polar residues" evidence="3">
    <location>
        <begin position="559"/>
        <end position="570"/>
    </location>
</feature>
<evidence type="ECO:0000256" key="5">
    <source>
        <dbReference type="SAM" id="SignalP"/>
    </source>
</evidence>
<feature type="compositionally biased region" description="Basic and acidic residues" evidence="3">
    <location>
        <begin position="613"/>
        <end position="624"/>
    </location>
</feature>
<feature type="compositionally biased region" description="Basic and acidic residues" evidence="3">
    <location>
        <begin position="485"/>
        <end position="498"/>
    </location>
</feature>
<keyword evidence="5" id="KW-0732">Signal</keyword>
<dbReference type="OrthoDB" id="1741314at2759"/>
<feature type="compositionally biased region" description="Polar residues" evidence="3">
    <location>
        <begin position="687"/>
        <end position="699"/>
    </location>
</feature>
<dbReference type="Proteomes" id="UP001652626">
    <property type="component" value="Chromosome 2"/>
</dbReference>
<keyword evidence="2" id="KW-0677">Repeat</keyword>
<evidence type="ECO:0000313" key="6">
    <source>
        <dbReference type="Proteomes" id="UP001652626"/>
    </source>
</evidence>
<feature type="transmembrane region" description="Helical" evidence="4">
    <location>
        <begin position="448"/>
        <end position="469"/>
    </location>
</feature>
<feature type="compositionally biased region" description="Basic and acidic residues" evidence="3">
    <location>
        <begin position="545"/>
        <end position="558"/>
    </location>
</feature>
<name>A0A8B8IHQ6_VANTA</name>
<feature type="compositionally biased region" description="Basic and acidic residues" evidence="3">
    <location>
        <begin position="526"/>
        <end position="537"/>
    </location>
</feature>
<dbReference type="Gene3D" id="3.80.10.10">
    <property type="entry name" value="Ribonuclease Inhibitor"/>
    <property type="match status" value="2"/>
</dbReference>
<dbReference type="OMA" id="TDCPADC"/>
<feature type="region of interest" description="Disordered" evidence="3">
    <location>
        <begin position="677"/>
        <end position="699"/>
    </location>
</feature>
<evidence type="ECO:0000256" key="3">
    <source>
        <dbReference type="SAM" id="MobiDB-lite"/>
    </source>
</evidence>
<sequence>MAWLSIYVYFLAASLLLSPTLAAVCPDGCVCSTTRDGLHRVTCSNLAELYKYSLRQKHHNINILDLSHNNITKITHELDRLTEVVTLDLSTNGLTELNKFLHNAKKLVHLNLAHNRIQKLSLTYLPISVSSLDLSGNLLKDVPSDIAHLPSLEHLELNGNPLECSCENIVARNHLLAANVYIDNVKCHTPVHLKGRSWLELKTKDICKIAKPDFMDMMMGDQPIDAVRIGEETTALKSMSLVASSDLDEGKIIHGADLVEDDDSLQFMKVGHFSTPSPINEIEGSGEAESTTISDVIEPVQERKMLGNLFANEEILPAENTHTTDDPMEGSGEGSGFFIPDYEEISEKNVETTTPIISELSPDPVERIFNDDENSTELEFPMHVPPTIYQGGPDWHSKTDPEVVTGRSATPEVTRDTTVSEQIRVTQASEVLGQAPSNEENVVPHKTGTYVCIALIIVLLVGLIGFAITKGQMRKRRDRRLLRQQKRDVEKASKEMVDMNKSLLGKPAAIENPVEKKVNGKYELVPTHETHQKKSENGDVGNGIKRNETEDLRTDSPRDTNQNKSSSIDNNLAHEHQIPQQETSFESDIGANSRKDTNSLSSEDIFVPINDDDNPRLNRNRDSDVSQPLINGDPTVDCDYLSPSREYVPVYSPDMGRVRIKITETPKPKTPVLVTRSRSNAGDIIITPSQDGNAPKSTT</sequence>
<evidence type="ECO:0000256" key="2">
    <source>
        <dbReference type="ARBA" id="ARBA00022737"/>
    </source>
</evidence>
<evidence type="ECO:0000256" key="4">
    <source>
        <dbReference type="SAM" id="Phobius"/>
    </source>
</evidence>
<feature type="region of interest" description="Disordered" evidence="3">
    <location>
        <begin position="526"/>
        <end position="636"/>
    </location>
</feature>
<feature type="compositionally biased region" description="Basic residues" evidence="3">
    <location>
        <begin position="474"/>
        <end position="484"/>
    </location>
</feature>
<feature type="chain" id="PRO_5045940881" evidence="5">
    <location>
        <begin position="23"/>
        <end position="699"/>
    </location>
</feature>
<reference evidence="6" key="1">
    <citation type="submission" date="2025-05" db="UniProtKB">
        <authorList>
            <consortium name="RefSeq"/>
        </authorList>
    </citation>
    <scope>NUCLEOTIDE SEQUENCE [LARGE SCALE GENOMIC DNA]</scope>
</reference>
<dbReference type="SUPFAM" id="SSF52058">
    <property type="entry name" value="L domain-like"/>
    <property type="match status" value="1"/>
</dbReference>
<keyword evidence="6" id="KW-1185">Reference proteome</keyword>
<feature type="region of interest" description="Disordered" evidence="3">
    <location>
        <begin position="474"/>
        <end position="512"/>
    </location>
</feature>
<protein>
    <submittedName>
        <fullName evidence="7">Protein windpipe</fullName>
    </submittedName>
</protein>
<dbReference type="PANTHER" id="PTHR15454">
    <property type="entry name" value="NISCHARIN RELATED"/>
    <property type="match status" value="1"/>
</dbReference>
<dbReference type="GeneID" id="113401098"/>
<gene>
    <name evidence="7" type="primary">LOC113401098</name>
</gene>
<keyword evidence="4" id="KW-1133">Transmembrane helix</keyword>
<evidence type="ECO:0000313" key="7">
    <source>
        <dbReference type="RefSeq" id="XP_026496619.2"/>
    </source>
</evidence>
<organism evidence="6 7">
    <name type="scientific">Vanessa tameamea</name>
    <name type="common">Kamehameha butterfly</name>
    <dbReference type="NCBI Taxonomy" id="334116"/>
    <lineage>
        <taxon>Eukaryota</taxon>
        <taxon>Metazoa</taxon>
        <taxon>Ecdysozoa</taxon>
        <taxon>Arthropoda</taxon>
        <taxon>Hexapoda</taxon>
        <taxon>Insecta</taxon>
        <taxon>Pterygota</taxon>
        <taxon>Neoptera</taxon>
        <taxon>Endopterygota</taxon>
        <taxon>Lepidoptera</taxon>
        <taxon>Glossata</taxon>
        <taxon>Ditrysia</taxon>
        <taxon>Papilionoidea</taxon>
        <taxon>Nymphalidae</taxon>
        <taxon>Nymphalinae</taxon>
        <taxon>Vanessa</taxon>
    </lineage>
</organism>
<keyword evidence="1" id="KW-0433">Leucine-rich repeat</keyword>
<reference evidence="7" key="2">
    <citation type="submission" date="2025-08" db="UniProtKB">
        <authorList>
            <consortium name="RefSeq"/>
        </authorList>
    </citation>
    <scope>IDENTIFICATION</scope>
    <source>
        <tissue evidence="7">Whole body</tissue>
    </source>
</reference>